<proteinExistence type="predicted"/>
<feature type="domain" description="ABC transporter" evidence="4">
    <location>
        <begin position="266"/>
        <end position="482"/>
    </location>
</feature>
<dbReference type="InterPro" id="IPR027417">
    <property type="entry name" value="P-loop_NTPase"/>
</dbReference>
<keyword evidence="6" id="KW-1185">Reference proteome</keyword>
<dbReference type="Proteomes" id="UP000549765">
    <property type="component" value="Unassembled WGS sequence"/>
</dbReference>
<keyword evidence="3 5" id="KW-0067">ATP-binding</keyword>
<dbReference type="RefSeq" id="WP_168721363.1">
    <property type="nucleotide sequence ID" value="NZ_JAAXPN010000001.1"/>
</dbReference>
<evidence type="ECO:0000259" key="4">
    <source>
        <dbReference type="PROSITE" id="PS50893"/>
    </source>
</evidence>
<dbReference type="InterPro" id="IPR017871">
    <property type="entry name" value="ABC_transporter-like_CS"/>
</dbReference>
<dbReference type="AlphaFoldDB" id="A0A7X6N2N4"/>
<name>A0A7X6N2N4_9LACO</name>
<keyword evidence="1" id="KW-0677">Repeat</keyword>
<evidence type="ECO:0000313" key="6">
    <source>
        <dbReference type="Proteomes" id="UP000549765"/>
    </source>
</evidence>
<dbReference type="Pfam" id="PF12848">
    <property type="entry name" value="ABC_tran_Xtn"/>
    <property type="match status" value="1"/>
</dbReference>
<dbReference type="InterPro" id="IPR050611">
    <property type="entry name" value="ABCF"/>
</dbReference>
<reference evidence="5 6" key="1">
    <citation type="submission" date="2020-04" db="EMBL/GenBank/DDBJ databases">
        <title>MicrobeNet Type strains.</title>
        <authorList>
            <person name="Nicholson A.C."/>
        </authorList>
    </citation>
    <scope>NUCLEOTIDE SEQUENCE [LARGE SCALE GENOMIC DNA]</scope>
    <source>
        <strain evidence="5 6">CCUG 61472</strain>
    </source>
</reference>
<sequence>MPIIQIKDFIVATPQTTLFTIDSAIVQPMSKIALVAPNGSGKTTLIKQILADNKQVKITGDIGYLAQLESVKALSAGQYIKKRLTELLYGSAACLILDEPTANLDASTRKWLIMQLQRTNKALLLISHDRELLNAIATEIWYINDMQLQTYSGCYSDYLKMRASQAAKEIAAFEQQQTDRQRLKNVIHERKQRAQSIGHHKRNVSSSEAKANGLMSDYEAKGRKMAKSAKSITKRLEKEPLLKQPRKEKHINIQLKRTTTLNLRPIKLLDSTNQIIYREKQSIFEIKHFAVKFGEHIGLVGDNGSGKSTFLKQLFTTVVSGKPLTIYQYPKIKIGFFNQLLDDFPKGSSILHAIEQTSSQDKQVIYDLLGALGFRNTTMQKPYSVLSGGEKVRANLANVLLGDYNILFLDEPNNYLDLDALQALTTFLQAYRGAVILVSHDNEFINSICHRQYKIGNNKMHEINLNEDVSNPKKRFKKQQLTNQIQELEFKKDKLMLTTNSSIAEIRYLNQQISQLKKELS</sequence>
<dbReference type="SUPFAM" id="SSF52540">
    <property type="entry name" value="P-loop containing nucleoside triphosphate hydrolases"/>
    <property type="match status" value="2"/>
</dbReference>
<dbReference type="InterPro" id="IPR032781">
    <property type="entry name" value="ABC_tran_Xtn"/>
</dbReference>
<dbReference type="SMART" id="SM00382">
    <property type="entry name" value="AAA"/>
    <property type="match status" value="2"/>
</dbReference>
<evidence type="ECO:0000256" key="2">
    <source>
        <dbReference type="ARBA" id="ARBA00022741"/>
    </source>
</evidence>
<dbReference type="PANTHER" id="PTHR19211:SF100">
    <property type="entry name" value="RIBOSOME PROTECTION PROTEIN VMLR"/>
    <property type="match status" value="1"/>
</dbReference>
<comment type="caution">
    <text evidence="5">The sequence shown here is derived from an EMBL/GenBank/DDBJ whole genome shotgun (WGS) entry which is preliminary data.</text>
</comment>
<organism evidence="5 6">
    <name type="scientific">Periweissella fabalis</name>
    <dbReference type="NCBI Taxonomy" id="1070421"/>
    <lineage>
        <taxon>Bacteria</taxon>
        <taxon>Bacillati</taxon>
        <taxon>Bacillota</taxon>
        <taxon>Bacilli</taxon>
        <taxon>Lactobacillales</taxon>
        <taxon>Lactobacillaceae</taxon>
        <taxon>Periweissella</taxon>
    </lineage>
</organism>
<evidence type="ECO:0000256" key="3">
    <source>
        <dbReference type="ARBA" id="ARBA00022840"/>
    </source>
</evidence>
<dbReference type="PROSITE" id="PS00211">
    <property type="entry name" value="ABC_TRANSPORTER_1"/>
    <property type="match status" value="1"/>
</dbReference>
<dbReference type="Gene3D" id="3.40.50.300">
    <property type="entry name" value="P-loop containing nucleotide triphosphate hydrolases"/>
    <property type="match status" value="3"/>
</dbReference>
<dbReference type="EMBL" id="JAAXPN010000001">
    <property type="protein sequence ID" value="NKZ23577.1"/>
    <property type="molecule type" value="Genomic_DNA"/>
</dbReference>
<dbReference type="InterPro" id="IPR003593">
    <property type="entry name" value="AAA+_ATPase"/>
</dbReference>
<dbReference type="PANTHER" id="PTHR19211">
    <property type="entry name" value="ATP-BINDING TRANSPORT PROTEIN-RELATED"/>
    <property type="match status" value="1"/>
</dbReference>
<dbReference type="Pfam" id="PF00005">
    <property type="entry name" value="ABC_tran"/>
    <property type="match status" value="1"/>
</dbReference>
<accession>A0A7X6N2N4</accession>
<protein>
    <submittedName>
        <fullName evidence="5">ABC-F family ATP-binding cassette domain-containing protein</fullName>
    </submittedName>
</protein>
<dbReference type="CDD" id="cd03221">
    <property type="entry name" value="ABCF_EF-3"/>
    <property type="match status" value="2"/>
</dbReference>
<dbReference type="GO" id="GO:0016887">
    <property type="term" value="F:ATP hydrolysis activity"/>
    <property type="evidence" value="ECO:0007669"/>
    <property type="project" value="InterPro"/>
</dbReference>
<dbReference type="GO" id="GO:0005524">
    <property type="term" value="F:ATP binding"/>
    <property type="evidence" value="ECO:0007669"/>
    <property type="project" value="UniProtKB-KW"/>
</dbReference>
<dbReference type="PROSITE" id="PS50893">
    <property type="entry name" value="ABC_TRANSPORTER_2"/>
    <property type="match status" value="1"/>
</dbReference>
<keyword evidence="2" id="KW-0547">Nucleotide-binding</keyword>
<evidence type="ECO:0000313" key="5">
    <source>
        <dbReference type="EMBL" id="NKZ23577.1"/>
    </source>
</evidence>
<evidence type="ECO:0000256" key="1">
    <source>
        <dbReference type="ARBA" id="ARBA00022737"/>
    </source>
</evidence>
<gene>
    <name evidence="5" type="ORF">HF964_01985</name>
</gene>
<dbReference type="InterPro" id="IPR003439">
    <property type="entry name" value="ABC_transporter-like_ATP-bd"/>
</dbReference>